<dbReference type="EMBL" id="FZQP02006177">
    <property type="protein sequence ID" value="VVD02610.1"/>
    <property type="molecule type" value="Genomic_DNA"/>
</dbReference>
<dbReference type="Gene3D" id="1.10.510.10">
    <property type="entry name" value="Transferase(Phosphotransferase) domain 1"/>
    <property type="match status" value="1"/>
</dbReference>
<dbReference type="GO" id="GO:0055088">
    <property type="term" value="P:lipid homeostasis"/>
    <property type="evidence" value="ECO:0007669"/>
    <property type="project" value="TreeGrafter"/>
</dbReference>
<dbReference type="InterPro" id="IPR045307">
    <property type="entry name" value="ADCK1_dom"/>
</dbReference>
<evidence type="ECO:0000256" key="2">
    <source>
        <dbReference type="SAM" id="Phobius"/>
    </source>
</evidence>
<keyword evidence="5" id="KW-1185">Reference proteome</keyword>
<evidence type="ECO:0000259" key="3">
    <source>
        <dbReference type="PROSITE" id="PS50011"/>
    </source>
</evidence>
<dbReference type="Pfam" id="PF03109">
    <property type="entry name" value="ABC1"/>
    <property type="match status" value="1"/>
</dbReference>
<evidence type="ECO:0000313" key="4">
    <source>
        <dbReference type="EMBL" id="VVD02610.1"/>
    </source>
</evidence>
<evidence type="ECO:0000256" key="1">
    <source>
        <dbReference type="ARBA" id="ARBA00009670"/>
    </source>
</evidence>
<feature type="transmembrane region" description="Helical" evidence="2">
    <location>
        <begin position="491"/>
        <end position="509"/>
    </location>
</feature>
<comment type="similarity">
    <text evidence="1">Belongs to the protein kinase superfamily. ADCK protein kinase family.</text>
</comment>
<keyword evidence="2" id="KW-1133">Transmembrane helix</keyword>
<dbReference type="Proteomes" id="UP000324832">
    <property type="component" value="Unassembled WGS sequence"/>
</dbReference>
<dbReference type="InterPro" id="IPR004147">
    <property type="entry name" value="ABC1_dom"/>
</dbReference>
<dbReference type="CDD" id="cd13969">
    <property type="entry name" value="ADCK1-like"/>
    <property type="match status" value="1"/>
</dbReference>
<dbReference type="SUPFAM" id="SSF56112">
    <property type="entry name" value="Protein kinase-like (PK-like)"/>
    <property type="match status" value="1"/>
</dbReference>
<keyword evidence="2" id="KW-0472">Membrane</keyword>
<sequence>MFVRNVSRVAKYGLYGSVVIAGGSFAAVKYNKIEYDGIAIVRFTRTAYTALQIGRTYSNMLYSKEWDTTSAEYTQVKSEAHQIAAEKLLELCKVNKGVYIKVGQHVGALQYLLPNEYVKTLSILHKDAPRNNVEELYEVIKDDLKKDPKELFVEFDPEPLGTASLAQVHRATLKDGTEVAVKVQHSFVRNNTTIDLRWMEFIINVMSRVFPDFQMQWLVEETKKNIALELNFIQEGKNAERVSELFKNYSWLKVPKIFWEYSTERVLVMEYVTGGQVNDIKYIDKHNISRSDVCTKLGDLYSHMIFVTGFVHSDPHPGNILLRKDPNDKEVTIYLLDHGLYAQLTEQFRFNYSKLWLSIIARDKSKMKFYAESLGISGDLYGLFACMVTGRPWFVIEKGIDKTKRSSAEKDEFQNFLPNFLHSVTQCLEHVDRQALLVLKTNDLIRSIEHALGMQDKMCGFMIMSKCCTEIVHKVDYKNEKSMLRRQLLSIKYAWTLFVLYVYGIYLSIRQEVAIS</sequence>
<name>A0A5E4QX80_9NEOP</name>
<dbReference type="PANTHER" id="PTHR43173:SF19">
    <property type="entry name" value="AARF DOMAIN-CONTAINING PROTEIN KINASE 1"/>
    <property type="match status" value="1"/>
</dbReference>
<dbReference type="InterPro" id="IPR051130">
    <property type="entry name" value="Mito_struct-func_regulator"/>
</dbReference>
<feature type="domain" description="Protein kinase" evidence="3">
    <location>
        <begin position="154"/>
        <end position="445"/>
    </location>
</feature>
<dbReference type="GO" id="GO:0007005">
    <property type="term" value="P:mitochondrion organization"/>
    <property type="evidence" value="ECO:0007669"/>
    <property type="project" value="TreeGrafter"/>
</dbReference>
<gene>
    <name evidence="4" type="ORF">LSINAPIS_LOCUS12787</name>
</gene>
<proteinExistence type="inferred from homology"/>
<dbReference type="GO" id="GO:0005743">
    <property type="term" value="C:mitochondrial inner membrane"/>
    <property type="evidence" value="ECO:0007669"/>
    <property type="project" value="TreeGrafter"/>
</dbReference>
<dbReference type="PROSITE" id="PS50011">
    <property type="entry name" value="PROTEIN_KINASE_DOM"/>
    <property type="match status" value="1"/>
</dbReference>
<accession>A0A5E4QX80</accession>
<dbReference type="PANTHER" id="PTHR43173">
    <property type="entry name" value="ABC1 FAMILY PROTEIN"/>
    <property type="match status" value="1"/>
</dbReference>
<dbReference type="GO" id="GO:0005524">
    <property type="term" value="F:ATP binding"/>
    <property type="evidence" value="ECO:0007669"/>
    <property type="project" value="InterPro"/>
</dbReference>
<protein>
    <recommendedName>
        <fullName evidence="3">Protein kinase domain-containing protein</fullName>
    </recommendedName>
</protein>
<dbReference type="AlphaFoldDB" id="A0A5E4QX80"/>
<dbReference type="GO" id="GO:0004672">
    <property type="term" value="F:protein kinase activity"/>
    <property type="evidence" value="ECO:0007669"/>
    <property type="project" value="InterPro"/>
</dbReference>
<dbReference type="SMART" id="SM00220">
    <property type="entry name" value="S_TKc"/>
    <property type="match status" value="1"/>
</dbReference>
<organism evidence="4 5">
    <name type="scientific">Leptidea sinapis</name>
    <dbReference type="NCBI Taxonomy" id="189913"/>
    <lineage>
        <taxon>Eukaryota</taxon>
        <taxon>Metazoa</taxon>
        <taxon>Ecdysozoa</taxon>
        <taxon>Arthropoda</taxon>
        <taxon>Hexapoda</taxon>
        <taxon>Insecta</taxon>
        <taxon>Pterygota</taxon>
        <taxon>Neoptera</taxon>
        <taxon>Endopterygota</taxon>
        <taxon>Lepidoptera</taxon>
        <taxon>Glossata</taxon>
        <taxon>Ditrysia</taxon>
        <taxon>Papilionoidea</taxon>
        <taxon>Pieridae</taxon>
        <taxon>Dismorphiinae</taxon>
        <taxon>Leptidea</taxon>
    </lineage>
</organism>
<reference evidence="4 5" key="1">
    <citation type="submission" date="2017-07" db="EMBL/GenBank/DDBJ databases">
        <authorList>
            <person name="Talla V."/>
            <person name="Backstrom N."/>
        </authorList>
    </citation>
    <scope>NUCLEOTIDE SEQUENCE [LARGE SCALE GENOMIC DNA]</scope>
</reference>
<evidence type="ECO:0000313" key="5">
    <source>
        <dbReference type="Proteomes" id="UP000324832"/>
    </source>
</evidence>
<dbReference type="InterPro" id="IPR011009">
    <property type="entry name" value="Kinase-like_dom_sf"/>
</dbReference>
<keyword evidence="2" id="KW-0812">Transmembrane</keyword>
<dbReference type="InterPro" id="IPR000719">
    <property type="entry name" value="Prot_kinase_dom"/>
</dbReference>